<feature type="compositionally biased region" description="Acidic residues" evidence="1">
    <location>
        <begin position="146"/>
        <end position="181"/>
    </location>
</feature>
<protein>
    <submittedName>
        <fullName evidence="2">Uncharacterized protein</fullName>
    </submittedName>
</protein>
<feature type="compositionally biased region" description="Polar residues" evidence="1">
    <location>
        <begin position="63"/>
        <end position="81"/>
    </location>
</feature>
<organism evidence="2 3">
    <name type="scientific">Antrodiella citrinella</name>
    <dbReference type="NCBI Taxonomy" id="2447956"/>
    <lineage>
        <taxon>Eukaryota</taxon>
        <taxon>Fungi</taxon>
        <taxon>Dikarya</taxon>
        <taxon>Basidiomycota</taxon>
        <taxon>Agaricomycotina</taxon>
        <taxon>Agaricomycetes</taxon>
        <taxon>Polyporales</taxon>
        <taxon>Steccherinaceae</taxon>
        <taxon>Antrodiella</taxon>
    </lineage>
</organism>
<keyword evidence="3" id="KW-1185">Reference proteome</keyword>
<reference evidence="2 3" key="1">
    <citation type="submission" date="2019-02" db="EMBL/GenBank/DDBJ databases">
        <title>Genome sequencing of the rare red list fungi Antrodiella citrinella (Flaviporus citrinellus).</title>
        <authorList>
            <person name="Buettner E."/>
            <person name="Kellner H."/>
        </authorList>
    </citation>
    <scope>NUCLEOTIDE SEQUENCE [LARGE SCALE GENOMIC DNA]</scope>
    <source>
        <strain evidence="2 3">DSM 108506</strain>
    </source>
</reference>
<dbReference type="AlphaFoldDB" id="A0A4S4MY36"/>
<feature type="region of interest" description="Disordered" evidence="1">
    <location>
        <begin position="1"/>
        <end position="92"/>
    </location>
</feature>
<gene>
    <name evidence="2" type="ORF">EUX98_g3965</name>
</gene>
<evidence type="ECO:0000313" key="3">
    <source>
        <dbReference type="Proteomes" id="UP000308730"/>
    </source>
</evidence>
<dbReference type="EMBL" id="SGPM01000089">
    <property type="protein sequence ID" value="THH30241.1"/>
    <property type="molecule type" value="Genomic_DNA"/>
</dbReference>
<dbReference type="OrthoDB" id="8922241at2759"/>
<proteinExistence type="predicted"/>
<comment type="caution">
    <text evidence="2">The sequence shown here is derived from an EMBL/GenBank/DDBJ whole genome shotgun (WGS) entry which is preliminary data.</text>
</comment>
<feature type="compositionally biased region" description="Polar residues" evidence="1">
    <location>
        <begin position="187"/>
        <end position="203"/>
    </location>
</feature>
<feature type="region of interest" description="Disordered" evidence="1">
    <location>
        <begin position="114"/>
        <end position="228"/>
    </location>
</feature>
<evidence type="ECO:0000313" key="2">
    <source>
        <dbReference type="EMBL" id="THH30241.1"/>
    </source>
</evidence>
<accession>A0A4S4MY36</accession>
<evidence type="ECO:0000256" key="1">
    <source>
        <dbReference type="SAM" id="MobiDB-lite"/>
    </source>
</evidence>
<dbReference type="Proteomes" id="UP000308730">
    <property type="component" value="Unassembled WGS sequence"/>
</dbReference>
<name>A0A4S4MY36_9APHY</name>
<sequence length="228" mass="23725">MHPGPPMSFQGIMQPPLSAIPRGGSAGQIDEPTNGETEPGPNHEPPKKRRKWSHEDAVEGGSAPTTEPNGHSQPESNQAATPANRADTHLDASLMLDADEAATVVALLQQASGQAFSAHMSPPARLSDSPPHEAETLAQVTSAFIDDADVDADADADADADGEPDADGDADPDAEGEEVEAALELPTGSSSSYNAYITPSRQSPLDHILTEDGEPMLNPGESPNLTKK</sequence>